<dbReference type="Proteomes" id="UP000199706">
    <property type="component" value="Unassembled WGS sequence"/>
</dbReference>
<accession>A0A1G8BCY3</accession>
<dbReference type="AlphaFoldDB" id="A0A1G8BCY3"/>
<gene>
    <name evidence="1" type="ORF">SAMN05216466_1091</name>
</gene>
<name>A0A1G8BCY3_9BURK</name>
<proteinExistence type="predicted"/>
<dbReference type="EMBL" id="FNCJ01000009">
    <property type="protein sequence ID" value="SDH30883.1"/>
    <property type="molecule type" value="Genomic_DNA"/>
</dbReference>
<reference evidence="1 2" key="1">
    <citation type="submission" date="2016-10" db="EMBL/GenBank/DDBJ databases">
        <authorList>
            <person name="de Groot N.N."/>
        </authorList>
    </citation>
    <scope>NUCLEOTIDE SEQUENCE [LARGE SCALE GENOMIC DNA]</scope>
    <source>
        <strain evidence="1 2">LMG 2247</strain>
    </source>
</reference>
<sequence length="102" mass="10761">MKGAPATPTTIVSIRSSSSHSTARLLPRVPAVPPGALSVFEINRDKVPSLRTESYTGEPPLHVAAGTTLESFVQVVDLAGGHVYAPLERGYPARRASATVIR</sequence>
<evidence type="ECO:0000313" key="2">
    <source>
        <dbReference type="Proteomes" id="UP000199706"/>
    </source>
</evidence>
<organism evidence="1 2">
    <name type="scientific">Paraburkholderia phenazinium</name>
    <dbReference type="NCBI Taxonomy" id="60549"/>
    <lineage>
        <taxon>Bacteria</taxon>
        <taxon>Pseudomonadati</taxon>
        <taxon>Pseudomonadota</taxon>
        <taxon>Betaproteobacteria</taxon>
        <taxon>Burkholderiales</taxon>
        <taxon>Burkholderiaceae</taxon>
        <taxon>Paraburkholderia</taxon>
    </lineage>
</organism>
<protein>
    <submittedName>
        <fullName evidence="1">Uncharacterized protein</fullName>
    </submittedName>
</protein>
<evidence type="ECO:0000313" key="1">
    <source>
        <dbReference type="EMBL" id="SDH30883.1"/>
    </source>
</evidence>